<feature type="transmembrane region" description="Helical" evidence="2">
    <location>
        <begin position="266"/>
        <end position="283"/>
    </location>
</feature>
<keyword evidence="4" id="KW-1185">Reference proteome</keyword>
<keyword evidence="2" id="KW-0472">Membrane</keyword>
<gene>
    <name evidence="3" type="ORF">JIN84_19940</name>
</gene>
<dbReference type="AlphaFoldDB" id="A0A934R8K5"/>
<sequence length="294" mass="33040">MKKLIVIIAFMSSSLSLSLSEEVWQQERRMEAEQVELWKGNLEKSSRLSGSDKVDFLSLGARSMGHRIRLGNHSSDVEVIYKMIRETIMAIPGYADYYDKKIRRNMDDEVAKNGKGNERERMWAFQTLEHLPSPETVKVLGELLYDDRDPYKGATGFEDTGAPRPNFRYASMTLTRLGIQKAPMKNKYPDGSVGYDDSEVETWKVWYEQVKAGTRTFSFEGDDTIYNLAGRTSVARDGPVQSRPERKVSTTGGGNHDLTTKPASRAPGVIAVLLLLGIAAFTVKKIKSRATETK</sequence>
<evidence type="ECO:0000256" key="1">
    <source>
        <dbReference type="SAM" id="MobiDB-lite"/>
    </source>
</evidence>
<protein>
    <submittedName>
        <fullName evidence="3">Uncharacterized protein</fullName>
    </submittedName>
</protein>
<dbReference type="EMBL" id="JAENIK010000012">
    <property type="protein sequence ID" value="MBK1817903.1"/>
    <property type="molecule type" value="Genomic_DNA"/>
</dbReference>
<keyword evidence="2" id="KW-1133">Transmembrane helix</keyword>
<evidence type="ECO:0000256" key="2">
    <source>
        <dbReference type="SAM" id="Phobius"/>
    </source>
</evidence>
<dbReference type="RefSeq" id="WP_200352828.1">
    <property type="nucleotide sequence ID" value="NZ_BAABHZ010000001.1"/>
</dbReference>
<evidence type="ECO:0000313" key="4">
    <source>
        <dbReference type="Proteomes" id="UP000600139"/>
    </source>
</evidence>
<reference evidence="3" key="1">
    <citation type="submission" date="2021-01" db="EMBL/GenBank/DDBJ databases">
        <title>Modified the classification status of verrucomicrobia.</title>
        <authorList>
            <person name="Feng X."/>
        </authorList>
    </citation>
    <scope>NUCLEOTIDE SEQUENCE</scope>
    <source>
        <strain evidence="3">JCM 18052</strain>
    </source>
</reference>
<proteinExistence type="predicted"/>
<feature type="region of interest" description="Disordered" evidence="1">
    <location>
        <begin position="235"/>
        <end position="262"/>
    </location>
</feature>
<dbReference type="Proteomes" id="UP000600139">
    <property type="component" value="Unassembled WGS sequence"/>
</dbReference>
<accession>A0A934R8K5</accession>
<organism evidence="3 4">
    <name type="scientific">Luteolibacter yonseiensis</name>
    <dbReference type="NCBI Taxonomy" id="1144680"/>
    <lineage>
        <taxon>Bacteria</taxon>
        <taxon>Pseudomonadati</taxon>
        <taxon>Verrucomicrobiota</taxon>
        <taxon>Verrucomicrobiia</taxon>
        <taxon>Verrucomicrobiales</taxon>
        <taxon>Verrucomicrobiaceae</taxon>
        <taxon>Luteolibacter</taxon>
    </lineage>
</organism>
<name>A0A934R8K5_9BACT</name>
<evidence type="ECO:0000313" key="3">
    <source>
        <dbReference type="EMBL" id="MBK1817903.1"/>
    </source>
</evidence>
<keyword evidence="2" id="KW-0812">Transmembrane</keyword>
<comment type="caution">
    <text evidence="3">The sequence shown here is derived from an EMBL/GenBank/DDBJ whole genome shotgun (WGS) entry which is preliminary data.</text>
</comment>